<dbReference type="PROSITE" id="PS50092">
    <property type="entry name" value="TSP1"/>
    <property type="match status" value="5"/>
</dbReference>
<protein>
    <submittedName>
        <fullName evidence="20">Adhesion G protein-coupled receptor B1-like</fullName>
    </submittedName>
</protein>
<dbReference type="GO" id="GO:0007166">
    <property type="term" value="P:cell surface receptor signaling pathway"/>
    <property type="evidence" value="ECO:0007669"/>
    <property type="project" value="InterPro"/>
</dbReference>
<dbReference type="Gene3D" id="4.10.1240.10">
    <property type="entry name" value="GPCR, family 2, extracellular hormone receptor domain"/>
    <property type="match status" value="1"/>
</dbReference>
<dbReference type="GO" id="GO:0007189">
    <property type="term" value="P:adenylate cyclase-activating G protein-coupled receptor signaling pathway"/>
    <property type="evidence" value="ECO:0007669"/>
    <property type="project" value="TreeGrafter"/>
</dbReference>
<keyword evidence="3" id="KW-0597">Phosphoprotein</keyword>
<keyword evidence="5" id="KW-0732">Signal</keyword>
<feature type="transmembrane region" description="Helical" evidence="15">
    <location>
        <begin position="1553"/>
        <end position="1576"/>
    </location>
</feature>
<dbReference type="InterPro" id="IPR057244">
    <property type="entry name" value="GAIN_B"/>
</dbReference>
<evidence type="ECO:0000256" key="9">
    <source>
        <dbReference type="ARBA" id="ARBA00023136"/>
    </source>
</evidence>
<dbReference type="PRINTS" id="PR01694">
    <property type="entry name" value="BAIPRECURSOR"/>
</dbReference>
<feature type="region of interest" description="Disordered" evidence="14">
    <location>
        <begin position="75"/>
        <end position="314"/>
    </location>
</feature>
<evidence type="ECO:0000256" key="1">
    <source>
        <dbReference type="ARBA" id="ARBA00004651"/>
    </source>
</evidence>
<dbReference type="PANTHER" id="PTHR12011">
    <property type="entry name" value="ADHESION G-PROTEIN COUPLED RECEPTOR"/>
    <property type="match status" value="1"/>
</dbReference>
<sequence length="2020" mass="225172">MTVVCLITGSNELAYRVEELIVVYRKRVGKNAPIHIDWAAVEQDDFVISAFLRKEGSPEFSLNARRLLGALDQDLYPRQTRTSTPDQDLHARPGPPRQTRTCTHARPGPPRQPRSCTHASLGPVPTPDQDLYPRQTRTSTPDQDLCPRQTRTSTPDQGLHARPGPVPMPDQDLHARPGPVPTPDQDLYPCQTRTSTPDQDLYPRQTRTCTHARPGPVPTPDQDLYPRQTRTCTNTRPGPVPTPEEDLYQRQTRTCTHGSPGPPRQTRTSTPDQDLYPHQTRTCTHARPGPVPTPDQDLYPRQTRTPTPDQDLYPRQTRTCTHARPGPVPMPDQDLYPCQTRTCTHARPGPVPSPEQDLYPRQTRTCTNARPGPVPTPDQDLYQRQTRTCTHARPGPPRQTRTSTPDQDLYPHQTRTSTPDQDLHARPGPVPTPDQDLYPRQTRTSMPDQDLYPCQTRTSTPDQDPHARPGPPRQTRTCTHTRPEPPQPASSPIVQMQDDVIMFVFLSDEVTANVTLVEPVSQEFVQDPLPVPSGPASDTCATLEQSRFFGLFSSTANLPSTPCSWTLQNPDPRRYTVYMKITKPTDSCLPRQVKTFQFDSFIETSRTYLGMESFDEVVRLCDASTSVTYLESSKQFLQLRKVAPRHGLEIVEGESSGEFKAEFLVVGKRNPSMPACQKLCQWLENCLSTSTHLNPCGIMNTPCQCWETPVRKPGGCYRGGIYLEKCTPTPRDTGRDIVRDGWSGWGRWSECSMECGGGVQVRSRACQPEDSVCEGVVEEGRACNPQPCIGQVRSRSQALASIVGLKRDDADVPITGVVAPQTVDAAAVADEWSPWSVCSVSCGEGWQARSRFCVTSSYSTQCTGPLRENRPCNNTMVCPVDGAWDEWSPWSLCSSTCGRGYRDRTRTCKQPQNGGEPCKGPIKQTKFCNIAVCPVDGAWNEWSGWTTCSTSCSNGTKQRTRECNGPSYGGSECRGDWRETNNCFLKDCPVDGRWLSWSSWGSCSKTCGGGSQQRQRMCEGPYFSGEPCPGERGELRRCNEKRCPEPHEICQEETDGDVVWKRTPAGDMAAVTCPIDSTGMILRRCTLGAVGLAYWENPTHIKCISKNYQDISLLAQHGVDKAQKGLMADGTSEVISRLRATSDEGTKYSGDLLSIMDVLRNTTEIYKGVGHSLSNADVENYAQTISNLLKEEHHDQWEEAQLMGTNVKEFLQLVEDFVDMIGMQMKDFQDIYEVTENLVLSIHKRPTTMTTDFTFPVKGWRGMMDWVRTSEEKITVSRDALSIDQSEGTTAFVTGIILYRNLSSILSFQSNSTVLNSKVVTVVVKPTPGLLSPPVEIEFPHQHNDTINETCISWDESETSSLLGSWSARSCRAVPVDSFRTKCVCDRLSTFAILARLNPDMNMDKTLLPSVTLIVGCGVSSLTLLLLIIIYVSVWKYIRSERSVILINFCLSIICSNALILVGQTQARNKVVCGVVAALLHFFFLSSFCWVLTEAWQSYMAVTGRLRNRIIRKRFLCLGWGLPALVVAVSVGFTKAKGYGTVNYCWLSLEDGLLYSFVGPAAAVVLVNMVIGILVFNKLVSKDGITDVKLKERAGASLWSSCVILPLLALTWMSAVLAMTDRRSALFQILFAVFDSLEGFIIVMVHCILRREVQEAVKCRVVDRKDDGNGDSGSSIQNSHHTQLMSDFEKDAESNRPGGMNSSCEEKMPLPPQLPLPMSSNFHTLPSHTIKAHMQAVPEYSSHTLTLKREKSRLHGGMDPSSCGKPIYVCDGELFQQLDADLARSQAEGSCPDGSGYLLLPNTTSTLRKAKEDPSKYNISVEQLPQTRLVHLSGPFAEPQATFGLKTLPSDRVSVSYSERDSPIQNIHNMSSESHITHSSLGDTFDSLNSMMSKSETISTLSMSSLERQKSRYAELDFEKIMHTRKRHQNMFQDLNRKLHHAEKQDRESPASDSKDKQQQQVERPWDGVQRTQHSPPAWVRKDLEPLAVSPLHMQQVEWENAGATISMVSQDIIDLQTEV</sequence>
<dbReference type="RefSeq" id="XP_038822224.1">
    <property type="nucleotide sequence ID" value="XM_038966296.1"/>
</dbReference>
<feature type="region of interest" description="Disordered" evidence="14">
    <location>
        <begin position="1940"/>
        <end position="1981"/>
    </location>
</feature>
<feature type="transmembrane region" description="Helical" evidence="15">
    <location>
        <begin position="1597"/>
        <end position="1619"/>
    </location>
</feature>
<evidence type="ECO:0000256" key="13">
    <source>
        <dbReference type="ARBA" id="ARBA00023224"/>
    </source>
</evidence>
<dbReference type="CDD" id="cd15990">
    <property type="entry name" value="7tmB2_BAI1"/>
    <property type="match status" value="1"/>
</dbReference>
<dbReference type="GO" id="GO:0043652">
    <property type="term" value="P:engulfment of apoptotic cell"/>
    <property type="evidence" value="ECO:0007669"/>
    <property type="project" value="TreeGrafter"/>
</dbReference>
<dbReference type="InterPro" id="IPR036445">
    <property type="entry name" value="GPCR_2_extracell_dom_sf"/>
</dbReference>
<evidence type="ECO:0000259" key="17">
    <source>
        <dbReference type="PROSITE" id="PS50227"/>
    </source>
</evidence>
<keyword evidence="10" id="KW-1015">Disulfide bond</keyword>
<evidence type="ECO:0000256" key="15">
    <source>
        <dbReference type="SAM" id="Phobius"/>
    </source>
</evidence>
<feature type="compositionally biased region" description="Basic and acidic residues" evidence="14">
    <location>
        <begin position="1942"/>
        <end position="1958"/>
    </location>
</feature>
<dbReference type="SUPFAM" id="SSF111418">
    <property type="entry name" value="Hormone receptor domain"/>
    <property type="match status" value="1"/>
</dbReference>
<proteinExistence type="predicted"/>
<organism evidence="19 20">
    <name type="scientific">Salvelinus namaycush</name>
    <name type="common">Lake trout</name>
    <name type="synonym">Salmo namaycush</name>
    <dbReference type="NCBI Taxonomy" id="8040"/>
    <lineage>
        <taxon>Eukaryota</taxon>
        <taxon>Metazoa</taxon>
        <taxon>Chordata</taxon>
        <taxon>Craniata</taxon>
        <taxon>Vertebrata</taxon>
        <taxon>Euteleostomi</taxon>
        <taxon>Actinopterygii</taxon>
        <taxon>Neopterygii</taxon>
        <taxon>Teleostei</taxon>
        <taxon>Protacanthopterygii</taxon>
        <taxon>Salmoniformes</taxon>
        <taxon>Salmonidae</taxon>
        <taxon>Salmoninae</taxon>
        <taxon>Salvelinus</taxon>
    </lineage>
</organism>
<evidence type="ECO:0000256" key="2">
    <source>
        <dbReference type="ARBA" id="ARBA00022475"/>
    </source>
</evidence>
<evidence type="ECO:0000256" key="8">
    <source>
        <dbReference type="ARBA" id="ARBA00023040"/>
    </source>
</evidence>
<keyword evidence="4 15" id="KW-0812">Transmembrane</keyword>
<evidence type="ECO:0000256" key="5">
    <source>
        <dbReference type="ARBA" id="ARBA00022729"/>
    </source>
</evidence>
<feature type="transmembrane region" description="Helical" evidence="15">
    <location>
        <begin position="1407"/>
        <end position="1432"/>
    </location>
</feature>
<dbReference type="InterPro" id="IPR000203">
    <property type="entry name" value="GPS"/>
</dbReference>
<dbReference type="PROSITE" id="PS50227">
    <property type="entry name" value="G_PROTEIN_RECEP_F2_3"/>
    <property type="match status" value="1"/>
</dbReference>
<keyword evidence="7 15" id="KW-1133">Transmembrane helix</keyword>
<dbReference type="GO" id="GO:0004930">
    <property type="term" value="F:G protein-coupled receptor activity"/>
    <property type="evidence" value="ECO:0007669"/>
    <property type="project" value="UniProtKB-KW"/>
</dbReference>
<dbReference type="InterPro" id="IPR043838">
    <property type="entry name" value="AGRB_N"/>
</dbReference>
<dbReference type="InterPro" id="IPR032471">
    <property type="entry name" value="AGRL2-4_GAIN_subdom_A"/>
</dbReference>
<keyword evidence="2" id="KW-1003">Cell membrane</keyword>
<dbReference type="PANTHER" id="PTHR12011:SF39">
    <property type="entry name" value="ADHESION G PROTEIN-COUPLED RECEPTOR B1"/>
    <property type="match status" value="1"/>
</dbReference>
<dbReference type="InterPro" id="IPR017981">
    <property type="entry name" value="GPCR_2-like_7TM"/>
</dbReference>
<evidence type="ECO:0000259" key="18">
    <source>
        <dbReference type="PROSITE" id="PS50261"/>
    </source>
</evidence>
<dbReference type="Gene3D" id="2.60.220.50">
    <property type="match status" value="1"/>
</dbReference>
<dbReference type="InterPro" id="IPR046338">
    <property type="entry name" value="GAIN_dom_sf"/>
</dbReference>
<feature type="transmembrane region" description="Helical" evidence="15">
    <location>
        <begin position="1625"/>
        <end position="1649"/>
    </location>
</feature>
<dbReference type="PRINTS" id="PR00249">
    <property type="entry name" value="GPCRSECRETIN"/>
</dbReference>
<dbReference type="InterPro" id="IPR036383">
    <property type="entry name" value="TSP1_rpt_sf"/>
</dbReference>
<dbReference type="InterPro" id="IPR000832">
    <property type="entry name" value="GPCR_2_secretin-like"/>
</dbReference>
<gene>
    <name evidence="20" type="primary">LOC120022410</name>
</gene>
<dbReference type="Pfam" id="PF16489">
    <property type="entry name" value="GAIN"/>
    <property type="match status" value="1"/>
</dbReference>
<dbReference type="FunFam" id="1.20.1070.10:FF:000048">
    <property type="entry name" value="Adhesion G protein-coupled receptor B1"/>
    <property type="match status" value="1"/>
</dbReference>
<dbReference type="Gene3D" id="1.25.40.610">
    <property type="match status" value="1"/>
</dbReference>
<dbReference type="Gene3D" id="2.20.100.10">
    <property type="entry name" value="Thrombospondin type-1 (TSP1) repeat"/>
    <property type="match status" value="5"/>
</dbReference>
<evidence type="ECO:0000256" key="14">
    <source>
        <dbReference type="SAM" id="MobiDB-lite"/>
    </source>
</evidence>
<feature type="domain" description="G-protein coupled receptors family 2 profile 1" evidence="17">
    <location>
        <begin position="1037"/>
        <end position="1107"/>
    </location>
</feature>
<dbReference type="InterPro" id="IPR001879">
    <property type="entry name" value="GPCR_2_extracellular_dom"/>
</dbReference>
<feature type="domain" description="G-protein coupled receptors family 2 profile 2" evidence="18">
    <location>
        <begin position="1409"/>
        <end position="1650"/>
    </location>
</feature>
<feature type="transmembrane region" description="Helical" evidence="15">
    <location>
        <begin position="1474"/>
        <end position="1493"/>
    </location>
</feature>
<dbReference type="SMART" id="SM00008">
    <property type="entry name" value="HormR"/>
    <property type="match status" value="1"/>
</dbReference>
<evidence type="ECO:0000256" key="4">
    <source>
        <dbReference type="ARBA" id="ARBA00022692"/>
    </source>
</evidence>
<dbReference type="Pfam" id="PF19188">
    <property type="entry name" value="AGRB_N"/>
    <property type="match status" value="1"/>
</dbReference>
<keyword evidence="11" id="KW-0675">Receptor</keyword>
<dbReference type="GO" id="GO:0005886">
    <property type="term" value="C:plasma membrane"/>
    <property type="evidence" value="ECO:0007669"/>
    <property type="project" value="UniProtKB-SubCell"/>
</dbReference>
<keyword evidence="9 15" id="KW-0472">Membrane</keyword>
<name>A0A8U0TNT9_SALNM</name>
<dbReference type="SMART" id="SM00303">
    <property type="entry name" value="GPS"/>
    <property type="match status" value="1"/>
</dbReference>
<feature type="transmembrane region" description="Helical" evidence="15">
    <location>
        <begin position="1514"/>
        <end position="1533"/>
    </location>
</feature>
<evidence type="ECO:0000256" key="10">
    <source>
        <dbReference type="ARBA" id="ARBA00023157"/>
    </source>
</evidence>
<dbReference type="FunFam" id="2.20.100.10:FF:000004">
    <property type="entry name" value="Adhesion G protein-coupled receptor B2"/>
    <property type="match status" value="1"/>
</dbReference>
<dbReference type="GeneID" id="120022410"/>
<reference evidence="20" key="1">
    <citation type="submission" date="2025-08" db="UniProtKB">
        <authorList>
            <consortium name="RefSeq"/>
        </authorList>
    </citation>
    <scope>IDENTIFICATION</scope>
    <source>
        <tissue evidence="20">White muscle</tissue>
    </source>
</reference>
<evidence type="ECO:0000256" key="12">
    <source>
        <dbReference type="ARBA" id="ARBA00023180"/>
    </source>
</evidence>
<dbReference type="GO" id="GO:0014069">
    <property type="term" value="C:postsynaptic density"/>
    <property type="evidence" value="ECO:0007669"/>
    <property type="project" value="TreeGrafter"/>
</dbReference>
<feature type="domain" description="GAIN-B" evidence="16">
    <location>
        <begin position="1236"/>
        <end position="1401"/>
    </location>
</feature>
<dbReference type="Pfam" id="PF00090">
    <property type="entry name" value="TSP_1"/>
    <property type="match status" value="5"/>
</dbReference>
<dbReference type="FunFam" id="2.20.100.10:FF:000003">
    <property type="entry name" value="Adhesion G protein-coupled receptor B2"/>
    <property type="match status" value="2"/>
</dbReference>
<keyword evidence="12" id="KW-0325">Glycoprotein</keyword>
<dbReference type="SMART" id="SM00209">
    <property type="entry name" value="TSP1"/>
    <property type="match status" value="5"/>
</dbReference>
<evidence type="ECO:0000313" key="19">
    <source>
        <dbReference type="Proteomes" id="UP000808372"/>
    </source>
</evidence>
<dbReference type="Proteomes" id="UP000808372">
    <property type="component" value="Chromosome 27"/>
</dbReference>
<dbReference type="PROSITE" id="PS50261">
    <property type="entry name" value="G_PROTEIN_RECEP_F2_4"/>
    <property type="match status" value="1"/>
</dbReference>
<feature type="transmembrane region" description="Helical" evidence="15">
    <location>
        <begin position="1444"/>
        <end position="1462"/>
    </location>
</feature>
<dbReference type="GO" id="GO:0030425">
    <property type="term" value="C:dendrite"/>
    <property type="evidence" value="ECO:0007669"/>
    <property type="project" value="TreeGrafter"/>
</dbReference>
<dbReference type="Gene3D" id="1.20.1070.10">
    <property type="entry name" value="Rhodopsin 7-helix transmembrane proteins"/>
    <property type="match status" value="1"/>
</dbReference>
<keyword evidence="8" id="KW-0297">G-protein coupled receptor</keyword>
<evidence type="ECO:0000256" key="6">
    <source>
        <dbReference type="ARBA" id="ARBA00022737"/>
    </source>
</evidence>
<evidence type="ECO:0000256" key="11">
    <source>
        <dbReference type="ARBA" id="ARBA00023170"/>
    </source>
</evidence>
<evidence type="ECO:0000256" key="3">
    <source>
        <dbReference type="ARBA" id="ARBA00022553"/>
    </source>
</evidence>
<comment type="subcellular location">
    <subcellularLocation>
        <location evidence="1">Cell membrane</location>
        <topology evidence="1">Multi-pass membrane protein</topology>
    </subcellularLocation>
</comment>
<evidence type="ECO:0000256" key="7">
    <source>
        <dbReference type="ARBA" id="ARBA00022989"/>
    </source>
</evidence>
<keyword evidence="13" id="KW-0807">Transducer</keyword>
<dbReference type="GO" id="GO:0016525">
    <property type="term" value="P:negative regulation of angiogenesis"/>
    <property type="evidence" value="ECO:0007669"/>
    <property type="project" value="InterPro"/>
</dbReference>
<dbReference type="InterPro" id="IPR000884">
    <property type="entry name" value="TSP1_rpt"/>
</dbReference>
<accession>A0A8U0TNT9</accession>
<dbReference type="InterPro" id="IPR008077">
    <property type="entry name" value="GPCR_2_brain_angio_inhib"/>
</dbReference>
<evidence type="ECO:0000259" key="16">
    <source>
        <dbReference type="PROSITE" id="PS50221"/>
    </source>
</evidence>
<dbReference type="PROSITE" id="PS50221">
    <property type="entry name" value="GAIN_B"/>
    <property type="match status" value="1"/>
</dbReference>
<evidence type="ECO:0000313" key="20">
    <source>
        <dbReference type="RefSeq" id="XP_038822224.1"/>
    </source>
</evidence>
<keyword evidence="19" id="KW-1185">Reference proteome</keyword>
<dbReference type="SUPFAM" id="SSF82895">
    <property type="entry name" value="TSP-1 type 1 repeat"/>
    <property type="match status" value="5"/>
</dbReference>
<dbReference type="KEGG" id="snh:120022410"/>
<dbReference type="Pfam" id="PF00002">
    <property type="entry name" value="7tm_2"/>
    <property type="match status" value="1"/>
</dbReference>
<feature type="region of interest" description="Disordered" evidence="14">
    <location>
        <begin position="345"/>
        <end position="493"/>
    </location>
</feature>
<keyword evidence="6" id="KW-0677">Repeat</keyword>